<dbReference type="PANTHER" id="PTHR19136">
    <property type="entry name" value="MOLYBDENUM COFACTOR GUANYLYLTRANSFERASE"/>
    <property type="match status" value="1"/>
</dbReference>
<comment type="caution">
    <text evidence="8">Lacks conserved residue(s) required for the propagation of feature annotation.</text>
</comment>
<keyword evidence="10" id="KW-0548">Nucleotidyltransferase</keyword>
<keyword evidence="3 8" id="KW-0479">Metal-binding</keyword>
<feature type="domain" description="MobA-like NTP transferase" evidence="9">
    <location>
        <begin position="5"/>
        <end position="162"/>
    </location>
</feature>
<keyword evidence="1 8" id="KW-0963">Cytoplasm</keyword>
<dbReference type="InterPro" id="IPR029044">
    <property type="entry name" value="Nucleotide-diphossugar_trans"/>
</dbReference>
<feature type="binding site" evidence="8">
    <location>
        <begin position="8"/>
        <end position="10"/>
    </location>
    <ligand>
        <name>GTP</name>
        <dbReference type="ChEBI" id="CHEBI:37565"/>
    </ligand>
</feature>
<feature type="binding site" evidence="8">
    <location>
        <position position="94"/>
    </location>
    <ligand>
        <name>GTP</name>
        <dbReference type="ChEBI" id="CHEBI:37565"/>
    </ligand>
</feature>
<keyword evidence="11" id="KW-1185">Reference proteome</keyword>
<dbReference type="HAMAP" id="MF_00316">
    <property type="entry name" value="MobA"/>
    <property type="match status" value="1"/>
</dbReference>
<comment type="function">
    <text evidence="8">Transfers a GMP moiety from GTP to Mo-molybdopterin (Mo-MPT) cofactor (Moco or molybdenum cofactor) to form Mo-molybdopterin guanine dinucleotide (Mo-MGD) cofactor.</text>
</comment>
<gene>
    <name evidence="8" type="primary">mobA</name>
    <name evidence="10" type="ORF">J2Z69_002910</name>
</gene>
<comment type="cofactor">
    <cofactor evidence="8">
        <name>Mg(2+)</name>
        <dbReference type="ChEBI" id="CHEBI:18420"/>
    </cofactor>
</comment>
<feature type="binding site" evidence="8">
    <location>
        <position position="94"/>
    </location>
    <ligand>
        <name>Mg(2+)</name>
        <dbReference type="ChEBI" id="CHEBI:18420"/>
    </ligand>
</feature>
<proteinExistence type="inferred from homology"/>
<dbReference type="RefSeq" id="WP_209863918.1">
    <property type="nucleotide sequence ID" value="NZ_JAGGLD010000005.1"/>
</dbReference>
<keyword evidence="6 8" id="KW-0342">GTP-binding</keyword>
<dbReference type="Proteomes" id="UP001519288">
    <property type="component" value="Unassembled WGS sequence"/>
</dbReference>
<sequence>MEFTAIVIAGGISSRMGTNKAELKFGGHSLMERTVHMLATITSHVLIVANNATPYQELGYRIISDEFPGKGPLAGIHAGLMASTTTWNLILACDMPFVLAPHIKTLITYTERVTDVSPIVEGRGYDAVFPVSAEGNELPLLAMYRRELSVDLAHRLAEDNLRVMNWTRGLYHAEIKVEDMVKGTEVSSDLLAFNMNYPEDYERAAAIYNKNEFA</sequence>
<comment type="domain">
    <text evidence="8">The N-terminal domain determines nucleotide recognition and specific binding, while the C-terminal domain determines the specific binding to the target protein.</text>
</comment>
<evidence type="ECO:0000256" key="2">
    <source>
        <dbReference type="ARBA" id="ARBA00022679"/>
    </source>
</evidence>
<dbReference type="InterPro" id="IPR025877">
    <property type="entry name" value="MobA-like_NTP_Trfase"/>
</dbReference>
<dbReference type="Pfam" id="PF12804">
    <property type="entry name" value="NTP_transf_3"/>
    <property type="match status" value="1"/>
</dbReference>
<dbReference type="PANTHER" id="PTHR19136:SF81">
    <property type="entry name" value="MOLYBDENUM COFACTOR GUANYLYLTRANSFERASE"/>
    <property type="match status" value="1"/>
</dbReference>
<evidence type="ECO:0000256" key="1">
    <source>
        <dbReference type="ARBA" id="ARBA00022490"/>
    </source>
</evidence>
<comment type="similarity">
    <text evidence="8">Belongs to the MobA family.</text>
</comment>
<feature type="binding site" evidence="8">
    <location>
        <position position="65"/>
    </location>
    <ligand>
        <name>GTP</name>
        <dbReference type="ChEBI" id="CHEBI:37565"/>
    </ligand>
</feature>
<protein>
    <recommendedName>
        <fullName evidence="8">Probable molybdenum cofactor guanylyltransferase</fullName>
        <shortName evidence="8">MoCo guanylyltransferase</shortName>
        <ecNumber evidence="8">2.7.7.77</ecNumber>
    </recommendedName>
    <alternativeName>
        <fullName evidence="8">GTP:molybdopterin guanylyltransferase</fullName>
    </alternativeName>
    <alternativeName>
        <fullName evidence="8">Mo-MPT guanylyltransferase</fullName>
    </alternativeName>
    <alternativeName>
        <fullName evidence="8">Molybdopterin guanylyltransferase</fullName>
    </alternativeName>
    <alternativeName>
        <fullName evidence="8">Molybdopterin-guanine dinucleotide synthase</fullName>
        <shortName evidence="8">MGD synthase</shortName>
    </alternativeName>
</protein>
<comment type="subcellular location">
    <subcellularLocation>
        <location evidence="8">Cytoplasm</location>
    </subcellularLocation>
</comment>
<dbReference type="SUPFAM" id="SSF53448">
    <property type="entry name" value="Nucleotide-diphospho-sugar transferases"/>
    <property type="match status" value="1"/>
</dbReference>
<evidence type="ECO:0000256" key="8">
    <source>
        <dbReference type="HAMAP-Rule" id="MF_00316"/>
    </source>
</evidence>
<evidence type="ECO:0000256" key="6">
    <source>
        <dbReference type="ARBA" id="ARBA00023134"/>
    </source>
</evidence>
<comment type="caution">
    <text evidence="10">The sequence shown here is derived from an EMBL/GenBank/DDBJ whole genome shotgun (WGS) entry which is preliminary data.</text>
</comment>
<evidence type="ECO:0000256" key="7">
    <source>
        <dbReference type="ARBA" id="ARBA00023150"/>
    </source>
</evidence>
<organism evidence="10 11">
    <name type="scientific">Paenibacillus shirakamiensis</name>
    <dbReference type="NCBI Taxonomy" id="1265935"/>
    <lineage>
        <taxon>Bacteria</taxon>
        <taxon>Bacillati</taxon>
        <taxon>Bacillota</taxon>
        <taxon>Bacilli</taxon>
        <taxon>Bacillales</taxon>
        <taxon>Paenibacillaceae</taxon>
        <taxon>Paenibacillus</taxon>
    </lineage>
</organism>
<name>A0ABS4JMM4_9BACL</name>
<dbReference type="GO" id="GO:0061603">
    <property type="term" value="F:molybdenum cofactor guanylyltransferase activity"/>
    <property type="evidence" value="ECO:0007669"/>
    <property type="project" value="UniProtKB-EC"/>
</dbReference>
<evidence type="ECO:0000256" key="5">
    <source>
        <dbReference type="ARBA" id="ARBA00022842"/>
    </source>
</evidence>
<feature type="binding site" evidence="8">
    <location>
        <position position="20"/>
    </location>
    <ligand>
        <name>GTP</name>
        <dbReference type="ChEBI" id="CHEBI:37565"/>
    </ligand>
</feature>
<keyword evidence="2 8" id="KW-0808">Transferase</keyword>
<reference evidence="10 11" key="1">
    <citation type="submission" date="2021-03" db="EMBL/GenBank/DDBJ databases">
        <title>Genomic Encyclopedia of Type Strains, Phase IV (KMG-IV): sequencing the most valuable type-strain genomes for metagenomic binning, comparative biology and taxonomic classification.</title>
        <authorList>
            <person name="Goeker M."/>
        </authorList>
    </citation>
    <scope>NUCLEOTIDE SEQUENCE [LARGE SCALE GENOMIC DNA]</scope>
    <source>
        <strain evidence="10 11">DSM 26806</strain>
    </source>
</reference>
<evidence type="ECO:0000313" key="11">
    <source>
        <dbReference type="Proteomes" id="UP001519288"/>
    </source>
</evidence>
<evidence type="ECO:0000256" key="4">
    <source>
        <dbReference type="ARBA" id="ARBA00022741"/>
    </source>
</evidence>
<dbReference type="EC" id="2.7.7.77" evidence="8"/>
<accession>A0ABS4JMM4</accession>
<dbReference type="Gene3D" id="3.90.550.10">
    <property type="entry name" value="Spore Coat Polysaccharide Biosynthesis Protein SpsA, Chain A"/>
    <property type="match status" value="1"/>
</dbReference>
<keyword evidence="7 8" id="KW-0501">Molybdenum cofactor biosynthesis</keyword>
<evidence type="ECO:0000256" key="3">
    <source>
        <dbReference type="ARBA" id="ARBA00022723"/>
    </source>
</evidence>
<keyword evidence="5 8" id="KW-0460">Magnesium</keyword>
<evidence type="ECO:0000313" key="10">
    <source>
        <dbReference type="EMBL" id="MBP2001854.1"/>
    </source>
</evidence>
<dbReference type="CDD" id="cd02503">
    <property type="entry name" value="MobA"/>
    <property type="match status" value="1"/>
</dbReference>
<dbReference type="InterPro" id="IPR013482">
    <property type="entry name" value="Molybde_CF_guanTrfase"/>
</dbReference>
<comment type="catalytic activity">
    <reaction evidence="8">
        <text>Mo-molybdopterin + GTP + H(+) = Mo-molybdopterin guanine dinucleotide + diphosphate</text>
        <dbReference type="Rhea" id="RHEA:34243"/>
        <dbReference type="ChEBI" id="CHEBI:15378"/>
        <dbReference type="ChEBI" id="CHEBI:33019"/>
        <dbReference type="ChEBI" id="CHEBI:37565"/>
        <dbReference type="ChEBI" id="CHEBI:71302"/>
        <dbReference type="ChEBI" id="CHEBI:71310"/>
        <dbReference type="EC" id="2.7.7.77"/>
    </reaction>
</comment>
<evidence type="ECO:0000259" key="9">
    <source>
        <dbReference type="Pfam" id="PF12804"/>
    </source>
</evidence>
<keyword evidence="4 8" id="KW-0547">Nucleotide-binding</keyword>
<dbReference type="EMBL" id="JAGGLD010000005">
    <property type="protein sequence ID" value="MBP2001854.1"/>
    <property type="molecule type" value="Genomic_DNA"/>
</dbReference>